<evidence type="ECO:0000256" key="3">
    <source>
        <dbReference type="ARBA" id="ARBA00023002"/>
    </source>
</evidence>
<protein>
    <recommendedName>
        <fullName evidence="1">Thioredoxin reductase</fullName>
    </recommendedName>
</protein>
<keyword evidence="2" id="KW-0285">Flavoprotein</keyword>
<dbReference type="OrthoDB" id="9786503at2"/>
<proteinExistence type="predicted"/>
<dbReference type="InterPro" id="IPR036188">
    <property type="entry name" value="FAD/NAD-bd_sf"/>
</dbReference>
<dbReference type="GO" id="GO:0016491">
    <property type="term" value="F:oxidoreductase activity"/>
    <property type="evidence" value="ECO:0007669"/>
    <property type="project" value="UniProtKB-KW"/>
</dbReference>
<dbReference type="PRINTS" id="PR00469">
    <property type="entry name" value="PNDRDTASEII"/>
</dbReference>
<sequence length="298" mass="31681">MIYDVIVIGGSYAGMSASLQLLRARRSVLVIDAGNRRNRMARQSHGFLGQDGTDPASIAKEARQQLEAYPTLTWVDGEAVAVNGEYDAFDVAIADGQTHHGRRLLFATGVTDHLPNIDGLEERWGRSVFHCPYCHGYELDAGRIGVIATGPMSAHQAELLSEWGTVTLFTNGALTLEPAARQALEQKAITIEDTAIRALSGEADVQLRGGRTLSFAGLFVAPTVTPSSSLPANLGCSMAQGPIGQMIAVEGSKETTVRGVYACGDAAMMPHSVSLAVGDGAMAGMQLHRSLIWPDIHP</sequence>
<evidence type="ECO:0000313" key="5">
    <source>
        <dbReference type="EMBL" id="PVH27604.1"/>
    </source>
</evidence>
<dbReference type="PANTHER" id="PTHR48105">
    <property type="entry name" value="THIOREDOXIN REDUCTASE 1-RELATED-RELATED"/>
    <property type="match status" value="1"/>
</dbReference>
<evidence type="ECO:0000256" key="2">
    <source>
        <dbReference type="ARBA" id="ARBA00022630"/>
    </source>
</evidence>
<dbReference type="InterPro" id="IPR050097">
    <property type="entry name" value="Ferredoxin-NADP_redctase_2"/>
</dbReference>
<organism evidence="5 6">
    <name type="scientific">Pararhodobacter oceanensis</name>
    <dbReference type="NCBI Taxonomy" id="2172121"/>
    <lineage>
        <taxon>Bacteria</taxon>
        <taxon>Pseudomonadati</taxon>
        <taxon>Pseudomonadota</taxon>
        <taxon>Alphaproteobacteria</taxon>
        <taxon>Rhodobacterales</taxon>
        <taxon>Paracoccaceae</taxon>
        <taxon>Pararhodobacter</taxon>
    </lineage>
</organism>
<dbReference type="EMBL" id="QDKM01000011">
    <property type="protein sequence ID" value="PVH27604.1"/>
    <property type="molecule type" value="Genomic_DNA"/>
</dbReference>
<dbReference type="RefSeq" id="WP_116559703.1">
    <property type="nucleotide sequence ID" value="NZ_QDKM01000011.1"/>
</dbReference>
<evidence type="ECO:0000259" key="4">
    <source>
        <dbReference type="Pfam" id="PF07992"/>
    </source>
</evidence>
<keyword evidence="3" id="KW-0560">Oxidoreductase</keyword>
<feature type="domain" description="FAD/NAD(P)-binding" evidence="4">
    <location>
        <begin position="3"/>
        <end position="280"/>
    </location>
</feature>
<dbReference type="Pfam" id="PF07992">
    <property type="entry name" value="Pyr_redox_2"/>
    <property type="match status" value="1"/>
</dbReference>
<dbReference type="PRINTS" id="PR00368">
    <property type="entry name" value="FADPNR"/>
</dbReference>
<dbReference type="Proteomes" id="UP000245911">
    <property type="component" value="Unassembled WGS sequence"/>
</dbReference>
<keyword evidence="6" id="KW-1185">Reference proteome</keyword>
<reference evidence="5 6" key="1">
    <citation type="submission" date="2018-04" db="EMBL/GenBank/DDBJ databases">
        <title>Pararhodobacter oceanense sp. nov., isolated from marine intertidal sediment.</title>
        <authorList>
            <person name="Wang X.-L."/>
            <person name="Du Z.-J."/>
        </authorList>
    </citation>
    <scope>NUCLEOTIDE SEQUENCE [LARGE SCALE GENOMIC DNA]</scope>
    <source>
        <strain evidence="5 6">AM505</strain>
    </source>
</reference>
<evidence type="ECO:0000256" key="1">
    <source>
        <dbReference type="ARBA" id="ARBA00018719"/>
    </source>
</evidence>
<dbReference type="SUPFAM" id="SSF51905">
    <property type="entry name" value="FAD/NAD(P)-binding domain"/>
    <property type="match status" value="1"/>
</dbReference>
<dbReference type="Gene3D" id="3.50.50.60">
    <property type="entry name" value="FAD/NAD(P)-binding domain"/>
    <property type="match status" value="2"/>
</dbReference>
<name>A0A2T8HQ88_9RHOB</name>
<comment type="caution">
    <text evidence="5">The sequence shown here is derived from an EMBL/GenBank/DDBJ whole genome shotgun (WGS) entry which is preliminary data.</text>
</comment>
<dbReference type="InterPro" id="IPR023753">
    <property type="entry name" value="FAD/NAD-binding_dom"/>
</dbReference>
<evidence type="ECO:0000313" key="6">
    <source>
        <dbReference type="Proteomes" id="UP000245911"/>
    </source>
</evidence>
<dbReference type="AlphaFoldDB" id="A0A2T8HQ88"/>
<accession>A0A2T8HQ88</accession>
<gene>
    <name evidence="5" type="ORF">DDE20_16870</name>
</gene>